<keyword evidence="5" id="KW-1185">Reference proteome</keyword>
<dbReference type="AlphaFoldDB" id="A0A1M5UUT3"/>
<dbReference type="PRINTS" id="PR01438">
    <property type="entry name" value="UNVRSLSTRESS"/>
</dbReference>
<gene>
    <name evidence="4" type="ORF">SAMN05444148_2608</name>
</gene>
<reference evidence="5" key="1">
    <citation type="submission" date="2016-11" db="EMBL/GenBank/DDBJ databases">
        <authorList>
            <person name="Varghese N."/>
            <person name="Submissions S."/>
        </authorList>
    </citation>
    <scope>NUCLEOTIDE SEQUENCE [LARGE SCALE GENOMIC DNA]</scope>
    <source>
        <strain evidence="5">DSM 25330</strain>
    </source>
</reference>
<feature type="coiled-coil region" evidence="2">
    <location>
        <begin position="51"/>
        <end position="78"/>
    </location>
</feature>
<organism evidence="4 5">
    <name type="scientific">Winogradskyella jejuensis</name>
    <dbReference type="NCBI Taxonomy" id="1089305"/>
    <lineage>
        <taxon>Bacteria</taxon>
        <taxon>Pseudomonadati</taxon>
        <taxon>Bacteroidota</taxon>
        <taxon>Flavobacteriia</taxon>
        <taxon>Flavobacteriales</taxon>
        <taxon>Flavobacteriaceae</taxon>
        <taxon>Winogradskyella</taxon>
    </lineage>
</organism>
<dbReference type="PANTHER" id="PTHR46268">
    <property type="entry name" value="STRESS RESPONSE PROTEIN NHAX"/>
    <property type="match status" value="1"/>
</dbReference>
<dbReference type="RefSeq" id="WP_073087121.1">
    <property type="nucleotide sequence ID" value="NZ_FQWS01000002.1"/>
</dbReference>
<evidence type="ECO:0000256" key="2">
    <source>
        <dbReference type="SAM" id="Coils"/>
    </source>
</evidence>
<dbReference type="Proteomes" id="UP000184522">
    <property type="component" value="Unassembled WGS sequence"/>
</dbReference>
<dbReference type="PANTHER" id="PTHR46268:SF6">
    <property type="entry name" value="UNIVERSAL STRESS PROTEIN UP12"/>
    <property type="match status" value="1"/>
</dbReference>
<dbReference type="Gene3D" id="3.40.50.12370">
    <property type="match status" value="1"/>
</dbReference>
<dbReference type="OrthoDB" id="9788959at2"/>
<dbReference type="CDD" id="cd00293">
    <property type="entry name" value="USP-like"/>
    <property type="match status" value="1"/>
</dbReference>
<comment type="similarity">
    <text evidence="1">Belongs to the universal stress protein A family.</text>
</comment>
<dbReference type="Pfam" id="PF00582">
    <property type="entry name" value="Usp"/>
    <property type="match status" value="1"/>
</dbReference>
<dbReference type="STRING" id="1089305.SAMN05444148_2608"/>
<dbReference type="EMBL" id="FQWS01000002">
    <property type="protein sequence ID" value="SHH66670.1"/>
    <property type="molecule type" value="Genomic_DNA"/>
</dbReference>
<evidence type="ECO:0000256" key="1">
    <source>
        <dbReference type="ARBA" id="ARBA00008791"/>
    </source>
</evidence>
<dbReference type="InterPro" id="IPR006015">
    <property type="entry name" value="Universal_stress_UspA"/>
</dbReference>
<proteinExistence type="inferred from homology"/>
<evidence type="ECO:0000313" key="4">
    <source>
        <dbReference type="EMBL" id="SHH66670.1"/>
    </source>
</evidence>
<protein>
    <submittedName>
        <fullName evidence="4">Nucleotide-binding universal stress protein, UspA family</fullName>
    </submittedName>
</protein>
<feature type="domain" description="UspA" evidence="3">
    <location>
        <begin position="2"/>
        <end position="143"/>
    </location>
</feature>
<name>A0A1M5UUT3_9FLAO</name>
<keyword evidence="2" id="KW-0175">Coiled coil</keyword>
<evidence type="ECO:0000313" key="5">
    <source>
        <dbReference type="Proteomes" id="UP000184522"/>
    </source>
</evidence>
<dbReference type="SUPFAM" id="SSF52402">
    <property type="entry name" value="Adenine nucleotide alpha hydrolases-like"/>
    <property type="match status" value="2"/>
</dbReference>
<accession>A0A1M5UUT3</accession>
<evidence type="ECO:0000259" key="3">
    <source>
        <dbReference type="Pfam" id="PF00582"/>
    </source>
</evidence>
<dbReference type="InterPro" id="IPR006016">
    <property type="entry name" value="UspA"/>
</dbReference>
<sequence>MKRRILLPTDFSDNSWSAIVYALKLFKDEECIFYLLNSIALKASTISNFSNSLLKVMKENALKELDALKKQIETADANANHEFYNVLSTQDLYDAIKFEVKQNNIDLIVMGTKGATGAKEIFLGSNTIRVIKKIKNCPILIVPDEYDYVIPRQITFPTDFKKHYREEELNTLKSIVELHDSKIRVLHINEEEELSITQEKNCNNLKAELSNFKLSFHWMPDYSTKETEINEFIKDLGINILFMVNYKRSLIEKIMNEPVIKKIGLQPVIPFLVISS</sequence>